<dbReference type="RefSeq" id="WP_050432540.1">
    <property type="nucleotide sequence ID" value="NZ_CP012159.1"/>
</dbReference>
<keyword evidence="1" id="KW-0732">Signal</keyword>
<evidence type="ECO:0000259" key="2">
    <source>
        <dbReference type="PROSITE" id="PS50234"/>
    </source>
</evidence>
<dbReference type="Pfam" id="PF13768">
    <property type="entry name" value="VWA_3"/>
    <property type="match status" value="1"/>
</dbReference>
<dbReference type="OrthoDB" id="9806395at2"/>
<dbReference type="SUPFAM" id="SSF53300">
    <property type="entry name" value="vWA-like"/>
    <property type="match status" value="1"/>
</dbReference>
<dbReference type="InterPro" id="IPR002035">
    <property type="entry name" value="VWF_A"/>
</dbReference>
<protein>
    <recommendedName>
        <fullName evidence="2">VWFA domain-containing protein</fullName>
    </recommendedName>
</protein>
<gene>
    <name evidence="3" type="ORF">CMC5_047870</name>
</gene>
<feature type="chain" id="PRO_5005459496" description="VWFA domain-containing protein" evidence="1">
    <location>
        <begin position="19"/>
        <end position="288"/>
    </location>
</feature>
<reference evidence="3 4" key="1">
    <citation type="submission" date="2015-07" db="EMBL/GenBank/DDBJ databases">
        <title>Genome analysis of myxobacterium Chondromyces crocatus Cm c5 reveals a high potential for natural compound synthesis and the genetic basis for the loss of fruiting body formation.</title>
        <authorList>
            <person name="Zaburannyi N."/>
            <person name="Bunk B."/>
            <person name="Maier J."/>
            <person name="Overmann J."/>
            <person name="Mueller R."/>
        </authorList>
    </citation>
    <scope>NUCLEOTIDE SEQUENCE [LARGE SCALE GENOMIC DNA]</scope>
    <source>
        <strain evidence="3 4">Cm c5</strain>
    </source>
</reference>
<dbReference type="AlphaFoldDB" id="A0A0K1EIE5"/>
<name>A0A0K1EIE5_CHOCO</name>
<dbReference type="PROSITE" id="PS51257">
    <property type="entry name" value="PROKAR_LIPOPROTEIN"/>
    <property type="match status" value="1"/>
</dbReference>
<dbReference type="Proteomes" id="UP000067626">
    <property type="component" value="Chromosome"/>
</dbReference>
<organism evidence="3 4">
    <name type="scientific">Chondromyces crocatus</name>
    <dbReference type="NCBI Taxonomy" id="52"/>
    <lineage>
        <taxon>Bacteria</taxon>
        <taxon>Pseudomonadati</taxon>
        <taxon>Myxococcota</taxon>
        <taxon>Polyangia</taxon>
        <taxon>Polyangiales</taxon>
        <taxon>Polyangiaceae</taxon>
        <taxon>Chondromyces</taxon>
    </lineage>
</organism>
<proteinExistence type="predicted"/>
<keyword evidence="4" id="KW-1185">Reference proteome</keyword>
<sequence>MLRSSLPLLCVASLFALASTGCAVRGRATARVVAPVPVISVHGQGTGGVGVWGHAHGGGTYDAPPPAPAPVGVPWRPPPVFYGIPLEGAQDVVFVLDQSGSMESATTSPPVTNPVAGLALLGARAMNLATNPAPGGFLGLGPSLFQVEDSKLEAAKAELISTISMLPDGTRYNLVFFHDHASQLAPQLVTMNPISRLSTISFIQNLRPENATAAVPALRTAYSMRPRRVVFLSDGLANVGGDRHTLLVEARLAMRQGVRFDTVGVGPDQDGELMQALARESGGVSSSR</sequence>
<feature type="signal peptide" evidence="1">
    <location>
        <begin position="1"/>
        <end position="18"/>
    </location>
</feature>
<dbReference type="KEGG" id="ccro:CMC5_047870"/>
<dbReference type="PANTHER" id="PTHR45737">
    <property type="entry name" value="VON WILLEBRAND FACTOR A DOMAIN-CONTAINING PROTEIN 5A"/>
    <property type="match status" value="1"/>
</dbReference>
<dbReference type="PANTHER" id="PTHR45737:SF6">
    <property type="entry name" value="VON WILLEBRAND FACTOR A DOMAIN-CONTAINING PROTEIN 5A"/>
    <property type="match status" value="1"/>
</dbReference>
<dbReference type="EMBL" id="CP012159">
    <property type="protein sequence ID" value="AKT40631.1"/>
    <property type="molecule type" value="Genomic_DNA"/>
</dbReference>
<evidence type="ECO:0000313" key="3">
    <source>
        <dbReference type="EMBL" id="AKT40631.1"/>
    </source>
</evidence>
<dbReference type="SMART" id="SM00327">
    <property type="entry name" value="VWA"/>
    <property type="match status" value="1"/>
</dbReference>
<evidence type="ECO:0000313" key="4">
    <source>
        <dbReference type="Proteomes" id="UP000067626"/>
    </source>
</evidence>
<dbReference type="PROSITE" id="PS50234">
    <property type="entry name" value="VWFA"/>
    <property type="match status" value="1"/>
</dbReference>
<accession>A0A0K1EIE5</accession>
<dbReference type="InterPro" id="IPR036465">
    <property type="entry name" value="vWFA_dom_sf"/>
</dbReference>
<evidence type="ECO:0000256" key="1">
    <source>
        <dbReference type="SAM" id="SignalP"/>
    </source>
</evidence>
<dbReference type="Gene3D" id="3.40.50.410">
    <property type="entry name" value="von Willebrand factor, type A domain"/>
    <property type="match status" value="1"/>
</dbReference>
<feature type="domain" description="VWFA" evidence="2">
    <location>
        <begin position="91"/>
        <end position="288"/>
    </location>
</feature>